<dbReference type="InterPro" id="IPR008780">
    <property type="entry name" value="Plasmodium_Vir"/>
</dbReference>
<dbReference type="AlphaFoldDB" id="K6UNT6"/>
<keyword evidence="1" id="KW-0472">Membrane</keyword>
<dbReference type="RefSeq" id="XP_004228011.1">
    <property type="nucleotide sequence ID" value="XM_004227963.1"/>
</dbReference>
<keyword evidence="3" id="KW-1185">Reference proteome</keyword>
<dbReference type="EMBL" id="DF157839">
    <property type="protein sequence ID" value="GAB69793.1"/>
    <property type="molecule type" value="Genomic_DNA"/>
</dbReference>
<dbReference type="PhylomeDB" id="K6UNT6"/>
<reference evidence="2 3" key="1">
    <citation type="journal article" date="2012" name="Nat. Genet.">
        <title>Plasmodium cynomolgi genome sequences provide insight into Plasmodium vivax and the monkey malaria clade.</title>
        <authorList>
            <person name="Tachibana S."/>
            <person name="Sullivan S.A."/>
            <person name="Kawai S."/>
            <person name="Nakamura S."/>
            <person name="Kim H.R."/>
            <person name="Goto N."/>
            <person name="Arisue N."/>
            <person name="Palacpac N.M.Q."/>
            <person name="Honma H."/>
            <person name="Yagi M."/>
            <person name="Tougan T."/>
            <person name="Katakai Y."/>
            <person name="Kaneko O."/>
            <person name="Mita T."/>
            <person name="Kita K."/>
            <person name="Yasutomi Y."/>
            <person name="Sutton P.L."/>
            <person name="Shakhbatyan R."/>
            <person name="Horii T."/>
            <person name="Yasunaga T."/>
            <person name="Barnwell J.W."/>
            <person name="Escalante A.A."/>
            <person name="Carlton J.M."/>
            <person name="Tanabe K."/>
        </authorList>
    </citation>
    <scope>NUCLEOTIDE SEQUENCE [LARGE SCALE GENOMIC DNA]</scope>
    <source>
        <strain evidence="2 3">B</strain>
    </source>
</reference>
<dbReference type="GeneID" id="14696335"/>
<sequence>MDKVSSNLHYYNWKCNNISVRIKNNDKENEEVYNKVQEKVTEIKKICKNIVAYLYHYLTWYIRDSEYDGCILLNFWVYSKLESIFGSNNLSTILLAFAPLQQIWHDVVDKRHNPRYRICQPDSTTIMQKDWKERKNCTIIMLIIRTLLFWLTKMIMINAHIMIKLKKWFHYMNTLRVNVKRNYTCPPFYEQHKLYDPKSLLSKLQCDSKLEVTKFGAAGDTTLSSMHVGSQHPPPGPTERLLIHTVDFADDSDSQLGSEYSKTGTKVTHSIIGATPVLLPATMLYRVPGFVGSLEAEKIVRIPWMYFHLIHKKQVICFLKTQQTIYLINLYKFYY</sequence>
<gene>
    <name evidence="2" type="ORF">PCYB_005420</name>
</gene>
<feature type="transmembrane region" description="Helical" evidence="1">
    <location>
        <begin position="139"/>
        <end position="163"/>
    </location>
</feature>
<dbReference type="Pfam" id="PF05795">
    <property type="entry name" value="Plasmodium_Vir"/>
    <property type="match status" value="1"/>
</dbReference>
<dbReference type="KEGG" id="pcy:PCYB_005420"/>
<evidence type="ECO:0000313" key="2">
    <source>
        <dbReference type="EMBL" id="GAB69793.1"/>
    </source>
</evidence>
<evidence type="ECO:0000256" key="1">
    <source>
        <dbReference type="SAM" id="Phobius"/>
    </source>
</evidence>
<name>K6UNT6_PLACD</name>
<keyword evidence="1" id="KW-0812">Transmembrane</keyword>
<dbReference type="Proteomes" id="UP000006319">
    <property type="component" value="Unassembled WGS sequence"/>
</dbReference>
<organism evidence="2 3">
    <name type="scientific">Plasmodium cynomolgi (strain B)</name>
    <dbReference type="NCBI Taxonomy" id="1120755"/>
    <lineage>
        <taxon>Eukaryota</taxon>
        <taxon>Sar</taxon>
        <taxon>Alveolata</taxon>
        <taxon>Apicomplexa</taxon>
        <taxon>Aconoidasida</taxon>
        <taxon>Haemosporida</taxon>
        <taxon>Plasmodiidae</taxon>
        <taxon>Plasmodium</taxon>
        <taxon>Plasmodium (Plasmodium)</taxon>
    </lineage>
</organism>
<accession>K6UNT6</accession>
<dbReference type="VEuPathDB" id="PlasmoDB:PCYB_005420"/>
<proteinExistence type="predicted"/>
<protein>
    <submittedName>
        <fullName evidence="2">CYIR protein</fullName>
    </submittedName>
</protein>
<keyword evidence="1" id="KW-1133">Transmembrane helix</keyword>
<evidence type="ECO:0000313" key="3">
    <source>
        <dbReference type="Proteomes" id="UP000006319"/>
    </source>
</evidence>